<dbReference type="KEGG" id="npy:NPRO_00340"/>
<feature type="chain" id="PRO_5035166420" evidence="1">
    <location>
        <begin position="26"/>
        <end position="537"/>
    </location>
</feature>
<dbReference type="PANTHER" id="PTHR38787">
    <property type="entry name" value="REGULATORY P DOMAIN-CONTAINING PROTEIN"/>
    <property type="match status" value="1"/>
</dbReference>
<feature type="signal peptide" evidence="1">
    <location>
        <begin position="1"/>
        <end position="25"/>
    </location>
</feature>
<dbReference type="EMBL" id="AP021858">
    <property type="protein sequence ID" value="BBO22439.1"/>
    <property type="molecule type" value="Genomic_DNA"/>
</dbReference>
<organism evidence="2 3">
    <name type="scientific">Candidatus Nitrosymbiomonas proteolyticus</name>
    <dbReference type="NCBI Taxonomy" id="2608984"/>
    <lineage>
        <taxon>Bacteria</taxon>
        <taxon>Bacillati</taxon>
        <taxon>Armatimonadota</taxon>
        <taxon>Armatimonadota incertae sedis</taxon>
        <taxon>Candidatus Nitrosymbiomonas</taxon>
    </lineage>
</organism>
<dbReference type="AlphaFoldDB" id="A0A809R4I6"/>
<dbReference type="PANTHER" id="PTHR38787:SF3">
    <property type="entry name" value="REGULATORY P DOMAIN-CONTAINING PROTEIN"/>
    <property type="match status" value="1"/>
</dbReference>
<protein>
    <submittedName>
        <fullName evidence="2">Choice-of-anchor B domain containig protein</fullName>
    </submittedName>
</protein>
<dbReference type="InterPro" id="IPR013211">
    <property type="entry name" value="LVIVD"/>
</dbReference>
<dbReference type="InterPro" id="IPR011048">
    <property type="entry name" value="Haem_d1_sf"/>
</dbReference>
<evidence type="ECO:0000313" key="2">
    <source>
        <dbReference type="EMBL" id="BBO22439.1"/>
    </source>
</evidence>
<dbReference type="SUPFAM" id="SSF51004">
    <property type="entry name" value="C-terminal (heme d1) domain of cytochrome cd1-nitrite reductase"/>
    <property type="match status" value="1"/>
</dbReference>
<dbReference type="NCBIfam" id="TIGR04312">
    <property type="entry name" value="choice_anch_B"/>
    <property type="match status" value="1"/>
</dbReference>
<proteinExistence type="predicted"/>
<sequence>MRYSTTTFSFLRVALGLTALTFGIAATSEAQFARKGVRLLSNLPLSEFPGDPSSGSGGWGYVSASEREYAVFGVRNGTAVVDITNPTQPAIIGHVQGPNSTWHEPTVLGDFAYSVCDGVDQGMHIIDLRQADLGVITHAGTYTGNNLKRVHTIQPNPAKKLLYLNGSNIANGGLVVLDVSNPVAPVQVGAWTEKYVHDCQVVDFTSGPNAGKEIAFLCCGGAGLYIVDITDKGNMVTLGFIDYISGSNYCHSGQLSPDGRYFLINDEFDEGNALVDECTTHIIDVSDLTNPTYAGRFQNGGQYIDHNSHVRGNLLYLAAYRGGLRIFDVADAQNIRELGYFDTHPNNGFSYTGAWGVCAIFPSGNVTIFDINRGLFVLDPGEAIGFGAPILSANVVAGDLISGGPKELRKSDDRRFVMKASDQGTSDVAELTVEINAKTDISPANVLGLQFETSCQFISTAKGKVMLWNWAQSRWDAVGDFDLTTVEGLDSISGLPGGTYVNSSGEIRMRLSFQPGPESEPSEYVIKIDMVRFGVES</sequence>
<evidence type="ECO:0000313" key="3">
    <source>
        <dbReference type="Proteomes" id="UP000662873"/>
    </source>
</evidence>
<gene>
    <name evidence="2" type="ORF">NPRO_00340</name>
</gene>
<dbReference type="InterPro" id="IPR027589">
    <property type="entry name" value="Choice_anch_B"/>
</dbReference>
<keyword evidence="1" id="KW-0732">Signal</keyword>
<accession>A0A809R4I6</accession>
<dbReference type="GO" id="GO:0005576">
    <property type="term" value="C:extracellular region"/>
    <property type="evidence" value="ECO:0007669"/>
    <property type="project" value="TreeGrafter"/>
</dbReference>
<reference evidence="2" key="1">
    <citation type="journal article" name="DNA Res.">
        <title>The physiological potential of anammox bacteria as revealed by their core genome structure.</title>
        <authorList>
            <person name="Okubo T."/>
            <person name="Toyoda A."/>
            <person name="Fukuhara K."/>
            <person name="Uchiyama I."/>
            <person name="Harigaya Y."/>
            <person name="Kuroiwa M."/>
            <person name="Suzuki T."/>
            <person name="Murakami Y."/>
            <person name="Suwa Y."/>
            <person name="Takami H."/>
        </authorList>
    </citation>
    <scope>NUCLEOTIDE SEQUENCE</scope>
    <source>
        <strain evidence="2">317325-2</strain>
    </source>
</reference>
<dbReference type="Pfam" id="PF08309">
    <property type="entry name" value="LVIVD"/>
    <property type="match status" value="3"/>
</dbReference>
<evidence type="ECO:0000256" key="1">
    <source>
        <dbReference type="SAM" id="SignalP"/>
    </source>
</evidence>
<dbReference type="Proteomes" id="UP000662873">
    <property type="component" value="Chromosome"/>
</dbReference>
<name>A0A809R4I6_9BACT</name>